<feature type="transmembrane region" description="Helical" evidence="7">
    <location>
        <begin position="196"/>
        <end position="218"/>
    </location>
</feature>
<evidence type="ECO:0000256" key="7">
    <source>
        <dbReference type="SAM" id="Phobius"/>
    </source>
</evidence>
<gene>
    <name evidence="8" type="ORF">DDE23_10790</name>
</gene>
<comment type="caution">
    <text evidence="8">The sequence shown here is derived from an EMBL/GenBank/DDBJ whole genome shotgun (WGS) entry which is preliminary data.</text>
</comment>
<feature type="transmembrane region" description="Helical" evidence="7">
    <location>
        <begin position="104"/>
        <end position="125"/>
    </location>
</feature>
<feature type="transmembrane region" description="Helical" evidence="7">
    <location>
        <begin position="169"/>
        <end position="190"/>
    </location>
</feature>
<feature type="transmembrane region" description="Helical" evidence="7">
    <location>
        <begin position="20"/>
        <end position="40"/>
    </location>
</feature>
<dbReference type="InterPro" id="IPR048279">
    <property type="entry name" value="MdtK-like"/>
</dbReference>
<keyword evidence="6 7" id="KW-0472">Membrane</keyword>
<keyword evidence="4 7" id="KW-0812">Transmembrane</keyword>
<evidence type="ECO:0000256" key="2">
    <source>
        <dbReference type="ARBA" id="ARBA00022448"/>
    </source>
</evidence>
<evidence type="ECO:0000256" key="3">
    <source>
        <dbReference type="ARBA" id="ARBA00022475"/>
    </source>
</evidence>
<dbReference type="PANTHER" id="PTHR43549">
    <property type="entry name" value="MULTIDRUG RESISTANCE PROTEIN YPNP-RELATED"/>
    <property type="match status" value="1"/>
</dbReference>
<sequence length="451" mass="46097">MPSRLAPENRFLSQPITRLFWANALPMILIMMMSGLLSLVDALFLGRFVGTGALTAVSVVFPVTMLTIAFATLVSGGMSSLLARDLGAAEARAAGAVFARAHGLALLLALGLIAAFALAGGWVTARLAGGDPAIAGMAWTYLAITLGGTPVQFWLGLHGDAMRNEGRAGLMALLSVGVTLANIALNYLLIVELEGGVAGSAWGTIGAQALGLAALVAVRLRGALLPLAALRRFPWWGGWGGILTLGAPMSLGFTGIALVSALVISTLRATSGADYPALVAAYGIVTRLLGFTFLPIMALGLATQSIAGNNAGAGRMDRAGAALRLALAASALYCGAVAALMIGGGAVPGGLFVTDPAVTGRVAGILRPTMALYIVQGPVLVLAMYFQALGLAGRTALLTLARPYLLMPVLIPGLGLTLGAGAIWYAFPLADLCLGTLALMLWWRARVEAPA</sequence>
<evidence type="ECO:0000256" key="4">
    <source>
        <dbReference type="ARBA" id="ARBA00022692"/>
    </source>
</evidence>
<reference evidence="8 9" key="1">
    <citation type="journal article" date="2011" name="Syst. Appl. Microbiol.">
        <title>Defluviimonas denitrificans gen. nov., sp. nov., and Pararhodobacter aggregans gen. nov., sp. nov., non-phototrophic Rhodobacteraceae from the biofilter of a marine aquaculture.</title>
        <authorList>
            <person name="Foesel B.U."/>
            <person name="Drake H.L."/>
            <person name="Schramm A."/>
        </authorList>
    </citation>
    <scope>NUCLEOTIDE SEQUENCE [LARGE SCALE GENOMIC DNA]</scope>
    <source>
        <strain evidence="8 9">D1-19</strain>
    </source>
</reference>
<keyword evidence="2" id="KW-0813">Transport</keyword>
<dbReference type="PANTHER" id="PTHR43549:SF3">
    <property type="entry name" value="MULTIDRUG RESISTANCE PROTEIN YPNP-RELATED"/>
    <property type="match status" value="1"/>
</dbReference>
<dbReference type="GO" id="GO:0015297">
    <property type="term" value="F:antiporter activity"/>
    <property type="evidence" value="ECO:0007669"/>
    <property type="project" value="InterPro"/>
</dbReference>
<dbReference type="Pfam" id="PF01554">
    <property type="entry name" value="MatE"/>
    <property type="match status" value="2"/>
</dbReference>
<feature type="transmembrane region" description="Helical" evidence="7">
    <location>
        <begin position="279"/>
        <end position="302"/>
    </location>
</feature>
<protein>
    <submittedName>
        <fullName evidence="8">MATE family efflux transporter</fullName>
    </submittedName>
</protein>
<dbReference type="RefSeq" id="WP_107753600.1">
    <property type="nucleotide sequence ID" value="NZ_QBKF01000010.1"/>
</dbReference>
<dbReference type="Proteomes" id="UP000244810">
    <property type="component" value="Unassembled WGS sequence"/>
</dbReference>
<dbReference type="InterPro" id="IPR052031">
    <property type="entry name" value="Membrane_Transporter-Flippase"/>
</dbReference>
<keyword evidence="3" id="KW-1003">Cell membrane</keyword>
<dbReference type="InterPro" id="IPR002528">
    <property type="entry name" value="MATE_fam"/>
</dbReference>
<comment type="subcellular location">
    <subcellularLocation>
        <location evidence="1">Cell inner membrane</location>
        <topology evidence="1">Multi-pass membrane protein</topology>
    </subcellularLocation>
</comment>
<evidence type="ECO:0000313" key="8">
    <source>
        <dbReference type="EMBL" id="PVE47332.1"/>
    </source>
</evidence>
<feature type="transmembrane region" description="Helical" evidence="7">
    <location>
        <begin position="60"/>
        <end position="83"/>
    </location>
</feature>
<dbReference type="AlphaFoldDB" id="A0A2T7URQ3"/>
<feature type="transmembrane region" description="Helical" evidence="7">
    <location>
        <begin position="323"/>
        <end position="351"/>
    </location>
</feature>
<keyword evidence="5 7" id="KW-1133">Transmembrane helix</keyword>
<keyword evidence="9" id="KW-1185">Reference proteome</keyword>
<dbReference type="GO" id="GO:0042910">
    <property type="term" value="F:xenobiotic transmembrane transporter activity"/>
    <property type="evidence" value="ECO:0007669"/>
    <property type="project" value="InterPro"/>
</dbReference>
<dbReference type="OrthoDB" id="7805940at2"/>
<proteinExistence type="predicted"/>
<feature type="transmembrane region" description="Helical" evidence="7">
    <location>
        <begin position="137"/>
        <end position="157"/>
    </location>
</feature>
<feature type="transmembrane region" description="Helical" evidence="7">
    <location>
        <begin position="404"/>
        <end position="427"/>
    </location>
</feature>
<feature type="transmembrane region" description="Helical" evidence="7">
    <location>
        <begin position="371"/>
        <end position="392"/>
    </location>
</feature>
<feature type="transmembrane region" description="Helical" evidence="7">
    <location>
        <begin position="239"/>
        <end position="267"/>
    </location>
</feature>
<dbReference type="EMBL" id="QDDR01000005">
    <property type="protein sequence ID" value="PVE47332.1"/>
    <property type="molecule type" value="Genomic_DNA"/>
</dbReference>
<dbReference type="GO" id="GO:0005886">
    <property type="term" value="C:plasma membrane"/>
    <property type="evidence" value="ECO:0007669"/>
    <property type="project" value="UniProtKB-SubCell"/>
</dbReference>
<accession>A0A2T7URQ3</accession>
<evidence type="ECO:0000256" key="5">
    <source>
        <dbReference type="ARBA" id="ARBA00022989"/>
    </source>
</evidence>
<evidence type="ECO:0000313" key="9">
    <source>
        <dbReference type="Proteomes" id="UP000244810"/>
    </source>
</evidence>
<evidence type="ECO:0000256" key="6">
    <source>
        <dbReference type="ARBA" id="ARBA00023136"/>
    </source>
</evidence>
<dbReference type="PIRSF" id="PIRSF006603">
    <property type="entry name" value="DinF"/>
    <property type="match status" value="1"/>
</dbReference>
<name>A0A2T7URQ3_9RHOB</name>
<organism evidence="8 9">
    <name type="scientific">Pararhodobacter aggregans</name>
    <dbReference type="NCBI Taxonomy" id="404875"/>
    <lineage>
        <taxon>Bacteria</taxon>
        <taxon>Pseudomonadati</taxon>
        <taxon>Pseudomonadota</taxon>
        <taxon>Alphaproteobacteria</taxon>
        <taxon>Rhodobacterales</taxon>
        <taxon>Paracoccaceae</taxon>
        <taxon>Pararhodobacter</taxon>
    </lineage>
</organism>
<evidence type="ECO:0000256" key="1">
    <source>
        <dbReference type="ARBA" id="ARBA00004429"/>
    </source>
</evidence>